<name>A0A1Y2AKN9_9TREE</name>
<dbReference type="PANTHER" id="PTHR45588">
    <property type="entry name" value="TPR DOMAIN-CONTAINING PROTEIN"/>
    <property type="match status" value="1"/>
</dbReference>
<dbReference type="SUPFAM" id="SSF48452">
    <property type="entry name" value="TPR-like"/>
    <property type="match status" value="2"/>
</dbReference>
<sequence>MTSLTPASEPYFDLGTFGRRIRTTSPEAQTWFDRGLTWIYGFHHEEAAICLETAIVHDPGCVMAYWALAYALGPNYNFIWDFFEPDQLETAMRRTHKALDDARSHLKDGDPVESALIQALEARYPRDWAGKEFKTWNENYVKAMEKVYNDFPNDLDVAAVYADSMMCLVPWKLWDLRTGEPEPGSPAKSIQRVLEKALVQPEAATHPGLLHLYIHLCEMSSSPERAVPAADKLFGLIPDAAHLNHMPSHLDILIGDYRRAISANAKAVVSDNLYVSRKGAGGFYTIYRLHNFSSLIYGAMFCGQYQVAIRFVEAMEQVLTDDLVRSLPKFIECETSVRLHVLVRFGRWDEILKVPFPDDRQVYASKTVMTHYARGIAFAATNRVDEALVELNEVRESIKRVPPEYVTFPNTTVDVLAIAEPMLSGEIEYRRENYDVAFEHLRQAIKLYDGLQYAEPWAWMMPVRHPYAALQLERGNIEEALATYAADLGYDTALPRAHQHPNNVWALHGYHECLVKLGRTAEAQIIMPQLRLALAVADVEIKSSCFCRLDVTDKVVDGAGSHCCD</sequence>
<gene>
    <name evidence="1" type="ORF">BCR39DRAFT_549970</name>
</gene>
<organism evidence="1 2">
    <name type="scientific">Naematelia encephala</name>
    <dbReference type="NCBI Taxonomy" id="71784"/>
    <lineage>
        <taxon>Eukaryota</taxon>
        <taxon>Fungi</taxon>
        <taxon>Dikarya</taxon>
        <taxon>Basidiomycota</taxon>
        <taxon>Agaricomycotina</taxon>
        <taxon>Tremellomycetes</taxon>
        <taxon>Tremellales</taxon>
        <taxon>Naemateliaceae</taxon>
        <taxon>Naematelia</taxon>
    </lineage>
</organism>
<dbReference type="OrthoDB" id="414774at2759"/>
<dbReference type="Proteomes" id="UP000193986">
    <property type="component" value="Unassembled WGS sequence"/>
</dbReference>
<dbReference type="STRING" id="71784.A0A1Y2AKN9"/>
<evidence type="ECO:0008006" key="3">
    <source>
        <dbReference type="Google" id="ProtNLM"/>
    </source>
</evidence>
<comment type="caution">
    <text evidence="1">The sequence shown here is derived from an EMBL/GenBank/DDBJ whole genome shotgun (WGS) entry which is preliminary data.</text>
</comment>
<dbReference type="AlphaFoldDB" id="A0A1Y2AKN9"/>
<protein>
    <recommendedName>
        <fullName evidence="3">TPR domain protein</fullName>
    </recommendedName>
</protein>
<keyword evidence="2" id="KW-1185">Reference proteome</keyword>
<reference evidence="1 2" key="1">
    <citation type="submission" date="2016-07" db="EMBL/GenBank/DDBJ databases">
        <title>Pervasive Adenine N6-methylation of Active Genes in Fungi.</title>
        <authorList>
            <consortium name="DOE Joint Genome Institute"/>
            <person name="Mondo S.J."/>
            <person name="Dannebaum R.O."/>
            <person name="Kuo R.C."/>
            <person name="Labutti K."/>
            <person name="Haridas S."/>
            <person name="Kuo A."/>
            <person name="Salamov A."/>
            <person name="Ahrendt S.R."/>
            <person name="Lipzen A."/>
            <person name="Sullivan W."/>
            <person name="Andreopoulos W.B."/>
            <person name="Clum A."/>
            <person name="Lindquist E."/>
            <person name="Daum C."/>
            <person name="Ramamoorthy G.K."/>
            <person name="Gryganskyi A."/>
            <person name="Culley D."/>
            <person name="Magnuson J.K."/>
            <person name="James T.Y."/>
            <person name="O'Malley M.A."/>
            <person name="Stajich J.E."/>
            <person name="Spatafora J.W."/>
            <person name="Visel A."/>
            <person name="Grigoriev I.V."/>
        </authorList>
    </citation>
    <scope>NUCLEOTIDE SEQUENCE [LARGE SCALE GENOMIC DNA]</scope>
    <source>
        <strain evidence="1 2">68-887.2</strain>
    </source>
</reference>
<evidence type="ECO:0000313" key="1">
    <source>
        <dbReference type="EMBL" id="ORY23129.1"/>
    </source>
</evidence>
<proteinExistence type="predicted"/>
<dbReference type="InParanoid" id="A0A1Y2AKN9"/>
<accession>A0A1Y2AKN9</accession>
<dbReference type="Gene3D" id="1.25.40.10">
    <property type="entry name" value="Tetratricopeptide repeat domain"/>
    <property type="match status" value="2"/>
</dbReference>
<dbReference type="EMBL" id="MCFC01000083">
    <property type="protein sequence ID" value="ORY23129.1"/>
    <property type="molecule type" value="Genomic_DNA"/>
</dbReference>
<dbReference type="PANTHER" id="PTHR45588:SF1">
    <property type="entry name" value="WW DOMAIN-CONTAINING PROTEIN"/>
    <property type="match status" value="1"/>
</dbReference>
<evidence type="ECO:0000313" key="2">
    <source>
        <dbReference type="Proteomes" id="UP000193986"/>
    </source>
</evidence>
<dbReference type="InterPro" id="IPR011990">
    <property type="entry name" value="TPR-like_helical_dom_sf"/>
</dbReference>